<evidence type="ECO:0000313" key="3">
    <source>
        <dbReference type="EMBL" id="PIK51071.1"/>
    </source>
</evidence>
<reference evidence="3 4" key="1">
    <citation type="journal article" date="2017" name="PLoS Biol.">
        <title>The sea cucumber genome provides insights into morphological evolution and visceral regeneration.</title>
        <authorList>
            <person name="Zhang X."/>
            <person name="Sun L."/>
            <person name="Yuan J."/>
            <person name="Sun Y."/>
            <person name="Gao Y."/>
            <person name="Zhang L."/>
            <person name="Li S."/>
            <person name="Dai H."/>
            <person name="Hamel J.F."/>
            <person name="Liu C."/>
            <person name="Yu Y."/>
            <person name="Liu S."/>
            <person name="Lin W."/>
            <person name="Guo K."/>
            <person name="Jin S."/>
            <person name="Xu P."/>
            <person name="Storey K.B."/>
            <person name="Huan P."/>
            <person name="Zhang T."/>
            <person name="Zhou Y."/>
            <person name="Zhang J."/>
            <person name="Lin C."/>
            <person name="Li X."/>
            <person name="Xing L."/>
            <person name="Huo D."/>
            <person name="Sun M."/>
            <person name="Wang L."/>
            <person name="Mercier A."/>
            <person name="Li F."/>
            <person name="Yang H."/>
            <person name="Xiang J."/>
        </authorList>
    </citation>
    <scope>NUCLEOTIDE SEQUENCE [LARGE SCALE GENOMIC DNA]</scope>
    <source>
        <strain evidence="3">Shaxun</strain>
        <tissue evidence="3">Muscle</tissue>
    </source>
</reference>
<dbReference type="STRING" id="307972.A0A2G8KST7"/>
<dbReference type="Pfam" id="PF02854">
    <property type="entry name" value="MIF4G"/>
    <property type="match status" value="1"/>
</dbReference>
<keyword evidence="3" id="KW-0648">Protein biosynthesis</keyword>
<keyword evidence="4" id="KW-1185">Reference proteome</keyword>
<feature type="compositionally biased region" description="Basic and acidic residues" evidence="1">
    <location>
        <begin position="324"/>
        <end position="339"/>
    </location>
</feature>
<dbReference type="Proteomes" id="UP000230750">
    <property type="component" value="Unassembled WGS sequence"/>
</dbReference>
<name>A0A2G8KST7_STIJA</name>
<protein>
    <submittedName>
        <fullName evidence="3">Putative eukaryotic translation initiation factor 4 gamma 3-like</fullName>
    </submittedName>
</protein>
<feature type="region of interest" description="Disordered" evidence="1">
    <location>
        <begin position="311"/>
        <end position="383"/>
    </location>
</feature>
<dbReference type="InterPro" id="IPR016024">
    <property type="entry name" value="ARM-type_fold"/>
</dbReference>
<dbReference type="EMBL" id="MRZV01000391">
    <property type="protein sequence ID" value="PIK51071.1"/>
    <property type="molecule type" value="Genomic_DNA"/>
</dbReference>
<dbReference type="GO" id="GO:0003743">
    <property type="term" value="F:translation initiation factor activity"/>
    <property type="evidence" value="ECO:0007669"/>
    <property type="project" value="UniProtKB-KW"/>
</dbReference>
<evidence type="ECO:0000259" key="2">
    <source>
        <dbReference type="Pfam" id="PF02854"/>
    </source>
</evidence>
<evidence type="ECO:0000313" key="4">
    <source>
        <dbReference type="Proteomes" id="UP000230750"/>
    </source>
</evidence>
<keyword evidence="3" id="KW-0396">Initiation factor</keyword>
<dbReference type="GO" id="GO:0003723">
    <property type="term" value="F:RNA binding"/>
    <property type="evidence" value="ECO:0007669"/>
    <property type="project" value="InterPro"/>
</dbReference>
<feature type="non-terminal residue" evidence="3">
    <location>
        <position position="383"/>
    </location>
</feature>
<evidence type="ECO:0000256" key="1">
    <source>
        <dbReference type="SAM" id="MobiDB-lite"/>
    </source>
</evidence>
<accession>A0A2G8KST7</accession>
<feature type="compositionally biased region" description="Polar residues" evidence="1">
    <location>
        <begin position="311"/>
        <end position="323"/>
    </location>
</feature>
<gene>
    <name evidence="3" type="ORF">BSL78_12020</name>
</gene>
<feature type="domain" description="MIF4G" evidence="2">
    <location>
        <begin position="6"/>
        <end position="210"/>
    </location>
</feature>
<feature type="compositionally biased region" description="Polar residues" evidence="1">
    <location>
        <begin position="342"/>
        <end position="354"/>
    </location>
</feature>
<organism evidence="3 4">
    <name type="scientific">Stichopus japonicus</name>
    <name type="common">Sea cucumber</name>
    <dbReference type="NCBI Taxonomy" id="307972"/>
    <lineage>
        <taxon>Eukaryota</taxon>
        <taxon>Metazoa</taxon>
        <taxon>Echinodermata</taxon>
        <taxon>Eleutherozoa</taxon>
        <taxon>Echinozoa</taxon>
        <taxon>Holothuroidea</taxon>
        <taxon>Aspidochirotacea</taxon>
        <taxon>Aspidochirotida</taxon>
        <taxon>Stichopodidae</taxon>
        <taxon>Apostichopus</taxon>
    </lineage>
</organism>
<comment type="caution">
    <text evidence="3">The sequence shown here is derived from an EMBL/GenBank/DDBJ whole genome shotgun (WGS) entry which is preliminary data.</text>
</comment>
<dbReference type="Gene3D" id="1.25.40.180">
    <property type="match status" value="1"/>
</dbReference>
<dbReference type="SUPFAM" id="SSF48371">
    <property type="entry name" value="ARM repeat"/>
    <property type="match status" value="1"/>
</dbReference>
<sequence length="383" mass="43258">MDSFEEFLREVTPHNIQHQVSILKKQAVLWSEDTLVQIVNCIFEKVSAEPPDLIYLYVYSCKMMLEFEVGSNTKETTVTFQDVMQTRAGFHLTEILKEQEKGEQLKSMAGKEAGNGLGVVCSFLSQLFVQDVLSSDTLLFCIHALMAHNTEITWQCLSKILKNSLVHLESLGTSHLFKCVFQKIYEKIQGKQFSVQTRFMLCDLNDLEHKHVNQKNQETVEAQFHTFDKIRRDANIKDEIGHHTEHKFTPRTSNQYPQAAPPFSFPYFPATQSVQQNQERKKKILRIQDPTSGEDLTESILRDGVVIPASSQVAGAGPSSSPPQHKEPESQVQESRRIQAEFLTNVSQVASNPGSRKLSKRAQLEDGAQPKGPLLAQIETSSP</sequence>
<dbReference type="InterPro" id="IPR003890">
    <property type="entry name" value="MIF4G-like_typ-3"/>
</dbReference>
<proteinExistence type="predicted"/>
<dbReference type="AlphaFoldDB" id="A0A2G8KST7"/>